<sequence>MRRINLSQGRALLRSRTQLTMAGVRERELRDSVATGRLRRVHRGSYVTSAEWSELWPEGRHLLQVLAVAAASPGSGPAFSHVSAAVIWGLPLWGIRPDVVHTLVDGRCHTRTVSGVMRHDMAVHEQDIVELGGLRCTSLTRTVFDLARTAPLPTAVAAADFALRSVAVREHVQDADLAGRWREELFDLARPGLRGVRQARDVIEFADGRAQLPGESVSRVHLRTLGFRDVELQVPVTGSMGGQYYLDFGFPRTRCFGEFDGEEKYLDAELRSAPTAERALMAEKWREDDIRGVTGWRIARWGAADIRSVDTFGRRLDAFGIHPPG</sequence>
<dbReference type="RefSeq" id="WP_337319824.1">
    <property type="nucleotide sequence ID" value="NZ_JBBDGN010000007.1"/>
</dbReference>
<organism evidence="1 2">
    <name type="scientific">Microbacterium istanbulense</name>
    <dbReference type="NCBI Taxonomy" id="3122049"/>
    <lineage>
        <taxon>Bacteria</taxon>
        <taxon>Bacillati</taxon>
        <taxon>Actinomycetota</taxon>
        <taxon>Actinomycetes</taxon>
        <taxon>Micrococcales</taxon>
        <taxon>Microbacteriaceae</taxon>
        <taxon>Microbacterium</taxon>
    </lineage>
</organism>
<evidence type="ECO:0000313" key="2">
    <source>
        <dbReference type="Proteomes" id="UP001366085"/>
    </source>
</evidence>
<reference evidence="1 2" key="1">
    <citation type="submission" date="2024-02" db="EMBL/GenBank/DDBJ databases">
        <authorList>
            <person name="Saticioglu I.B."/>
        </authorList>
    </citation>
    <scope>NUCLEOTIDE SEQUENCE [LARGE SCALE GENOMIC DNA]</scope>
    <source>
        <strain evidence="1 2">Mu-43</strain>
    </source>
</reference>
<keyword evidence="2" id="KW-1185">Reference proteome</keyword>
<dbReference type="EMBL" id="JBBDGN010000007">
    <property type="protein sequence ID" value="MEJ1091889.1"/>
    <property type="molecule type" value="Genomic_DNA"/>
</dbReference>
<evidence type="ECO:0008006" key="3">
    <source>
        <dbReference type="Google" id="ProtNLM"/>
    </source>
</evidence>
<comment type="caution">
    <text evidence="1">The sequence shown here is derived from an EMBL/GenBank/DDBJ whole genome shotgun (WGS) entry which is preliminary data.</text>
</comment>
<evidence type="ECO:0000313" key="1">
    <source>
        <dbReference type="EMBL" id="MEJ1091889.1"/>
    </source>
</evidence>
<proteinExistence type="predicted"/>
<name>A0ABU8LKM8_9MICO</name>
<dbReference type="Proteomes" id="UP001366085">
    <property type="component" value="Unassembled WGS sequence"/>
</dbReference>
<protein>
    <recommendedName>
        <fullName evidence="3">Transcriptional regulator, AbiEi antitoxin, Type IV TA system</fullName>
    </recommendedName>
</protein>
<gene>
    <name evidence="1" type="ORF">WDU93_09285</name>
</gene>
<accession>A0ABU8LKM8</accession>